<evidence type="ECO:0000313" key="2">
    <source>
        <dbReference type="EMBL" id="MFN0292760.1"/>
    </source>
</evidence>
<gene>
    <name evidence="2" type="ORF">E5L68_015285</name>
</gene>
<dbReference type="GO" id="GO:0003677">
    <property type="term" value="F:DNA binding"/>
    <property type="evidence" value="ECO:0007669"/>
    <property type="project" value="UniProtKB-KW"/>
</dbReference>
<dbReference type="EMBL" id="SRMP02000033">
    <property type="protein sequence ID" value="MFN0292760.1"/>
    <property type="molecule type" value="Genomic_DNA"/>
</dbReference>
<dbReference type="Proteomes" id="UP001517367">
    <property type="component" value="Unassembled WGS sequence"/>
</dbReference>
<comment type="caution">
    <text evidence="2">The sequence shown here is derived from an EMBL/GenBank/DDBJ whole genome shotgun (WGS) entry which is preliminary data.</text>
</comment>
<protein>
    <submittedName>
        <fullName evidence="2">Arm DNA-binding domain-containing protein</fullName>
    </submittedName>
</protein>
<name>A0ABW9JKH0_9SPHI</name>
<keyword evidence="3" id="KW-1185">Reference proteome</keyword>
<evidence type="ECO:0000313" key="3">
    <source>
        <dbReference type="Proteomes" id="UP001517367"/>
    </source>
</evidence>
<sequence>MAKKRVSDGMVPIYAKITIDNGGGSKQICTNVWLRPENWDLKDKIVLGDKKYVGEDNDRLAMMRLKLKDVFKELELEEKKITAELLKKQYLSAVGMENGNDEGPIEPILEVNHTLLETIDDFIIEFEKMVDLGHRSKETLKHWHSTRRKCLLHNTKVRKTF</sequence>
<reference evidence="2 3" key="1">
    <citation type="submission" date="2024-12" db="EMBL/GenBank/DDBJ databases">
        <authorList>
            <person name="Hu S."/>
        </authorList>
    </citation>
    <scope>NUCLEOTIDE SEQUENCE [LARGE SCALE GENOMIC DNA]</scope>
    <source>
        <strain evidence="2 3">P-25</strain>
    </source>
</reference>
<keyword evidence="2" id="KW-0238">DNA-binding</keyword>
<feature type="domain" description="Arm DNA-binding" evidence="1">
    <location>
        <begin position="3"/>
        <end position="87"/>
    </location>
</feature>
<dbReference type="InterPro" id="IPR035386">
    <property type="entry name" value="Arm-DNA-bind_5"/>
</dbReference>
<dbReference type="Pfam" id="PF17293">
    <property type="entry name" value="Arm-DNA-bind_5"/>
    <property type="match status" value="1"/>
</dbReference>
<dbReference type="RefSeq" id="WP_171047057.1">
    <property type="nucleotide sequence ID" value="NZ_SRMP02000033.1"/>
</dbReference>
<evidence type="ECO:0000259" key="1">
    <source>
        <dbReference type="Pfam" id="PF17293"/>
    </source>
</evidence>
<accession>A0ABW9JKH0</accession>
<proteinExistence type="predicted"/>
<organism evidence="2 3">
    <name type="scientific">Pedobacter helvus</name>
    <dbReference type="NCBI Taxonomy" id="2563444"/>
    <lineage>
        <taxon>Bacteria</taxon>
        <taxon>Pseudomonadati</taxon>
        <taxon>Bacteroidota</taxon>
        <taxon>Sphingobacteriia</taxon>
        <taxon>Sphingobacteriales</taxon>
        <taxon>Sphingobacteriaceae</taxon>
        <taxon>Pedobacter</taxon>
    </lineage>
</organism>